<proteinExistence type="predicted"/>
<dbReference type="EMBL" id="JARK01001465">
    <property type="protein sequence ID" value="EYB98640.1"/>
    <property type="molecule type" value="Genomic_DNA"/>
</dbReference>
<dbReference type="OrthoDB" id="10650052at2759"/>
<gene>
    <name evidence="1" type="primary">Acey_s0129.g1474</name>
    <name evidence="1" type="ORF">Y032_0129g1474</name>
</gene>
<sequence length="254" mass="28754">MIGFLLVLQKERKKMRVFRTAFTLSSTVEANYVDWGDRGWKSSTEKDILHAYSKDFKDSKDYARYKAYVEGGRTVVLKKWARGLVLLQPPEAARSLLHSSGARLFIMLASRSEYTGNSTHRTVGTAPLERMCFTKSHITSEIVLICWAANIIAINKIERDLSNSLLCFPRRDTQYRLFSELPVYTWLEHSDTVVSLSENGASGTHSFLMNIVQARFSWRPISPHAPLKSASILDCLTHAGCYDDDIINEAKAVL</sequence>
<reference evidence="2" key="1">
    <citation type="journal article" date="2015" name="Nat. Genet.">
        <title>The genome and transcriptome of the zoonotic hookworm Ancylostoma ceylanicum identify infection-specific gene families.</title>
        <authorList>
            <person name="Schwarz E.M."/>
            <person name="Hu Y."/>
            <person name="Antoshechkin I."/>
            <person name="Miller M.M."/>
            <person name="Sternberg P.W."/>
            <person name="Aroian R.V."/>
        </authorList>
    </citation>
    <scope>NUCLEOTIDE SEQUENCE</scope>
    <source>
        <strain evidence="2">HY135</strain>
    </source>
</reference>
<protein>
    <submittedName>
        <fullName evidence="1">Uncharacterized protein</fullName>
    </submittedName>
</protein>
<name>A0A016T7D1_9BILA</name>
<keyword evidence="2" id="KW-1185">Reference proteome</keyword>
<dbReference type="Proteomes" id="UP000024635">
    <property type="component" value="Unassembled WGS sequence"/>
</dbReference>
<comment type="caution">
    <text evidence="1">The sequence shown here is derived from an EMBL/GenBank/DDBJ whole genome shotgun (WGS) entry which is preliminary data.</text>
</comment>
<dbReference type="AlphaFoldDB" id="A0A016T7D1"/>
<organism evidence="1 2">
    <name type="scientific">Ancylostoma ceylanicum</name>
    <dbReference type="NCBI Taxonomy" id="53326"/>
    <lineage>
        <taxon>Eukaryota</taxon>
        <taxon>Metazoa</taxon>
        <taxon>Ecdysozoa</taxon>
        <taxon>Nematoda</taxon>
        <taxon>Chromadorea</taxon>
        <taxon>Rhabditida</taxon>
        <taxon>Rhabditina</taxon>
        <taxon>Rhabditomorpha</taxon>
        <taxon>Strongyloidea</taxon>
        <taxon>Ancylostomatidae</taxon>
        <taxon>Ancylostomatinae</taxon>
        <taxon>Ancylostoma</taxon>
    </lineage>
</organism>
<evidence type="ECO:0000313" key="1">
    <source>
        <dbReference type="EMBL" id="EYB98640.1"/>
    </source>
</evidence>
<accession>A0A016T7D1</accession>
<evidence type="ECO:0000313" key="2">
    <source>
        <dbReference type="Proteomes" id="UP000024635"/>
    </source>
</evidence>